<keyword evidence="7" id="KW-1185">Reference proteome</keyword>
<sequence>MTLQNDVDVYIIQKQTTLERYTKHNLKFNFYDYLIKDKQTPAPLQFAHNAHVKSRDILLKSLESLGLSYKLFHLEDLLKNTISYYDEEIVNSGLKPKRNLVISLGGDGTLLHASHHVGGDVCLLGINSCPEHSIGHLCPVIPDHIESALKCFINQEFHSKSLRRLKLNLSRKASLPLALNDVLLCNKHPAATSRYQLSVYNHAQNKEQIQEKQLSSGLWIATAAGSTAAIASYGFEQIALDSPTIHIAVREPYTPRHEKFSLEKGRLNGDENSITFFSRMRQGLVCVDGPDSCAHLGFGDTVQLSLPEKCSLKLILDFFGKVPTFPFDKHK</sequence>
<dbReference type="GO" id="GO:0003951">
    <property type="term" value="F:NAD+ kinase activity"/>
    <property type="evidence" value="ECO:0007669"/>
    <property type="project" value="UniProtKB-EC"/>
</dbReference>
<comment type="catalytic activity">
    <reaction evidence="5">
        <text>NAD(+) + ATP = ADP + NADP(+) + H(+)</text>
        <dbReference type="Rhea" id="RHEA:18629"/>
        <dbReference type="ChEBI" id="CHEBI:15378"/>
        <dbReference type="ChEBI" id="CHEBI:30616"/>
        <dbReference type="ChEBI" id="CHEBI:57540"/>
        <dbReference type="ChEBI" id="CHEBI:58349"/>
        <dbReference type="ChEBI" id="CHEBI:456216"/>
        <dbReference type="EC" id="2.7.1.23"/>
    </reaction>
</comment>
<dbReference type="InterPro" id="IPR017438">
    <property type="entry name" value="ATP-NAD_kinase_N"/>
</dbReference>
<accession>A0A369KWQ8</accession>
<dbReference type="AlphaFoldDB" id="A0A369KWQ8"/>
<evidence type="ECO:0000313" key="7">
    <source>
        <dbReference type="Proteomes" id="UP000253934"/>
    </source>
</evidence>
<evidence type="ECO:0000256" key="1">
    <source>
        <dbReference type="ARBA" id="ARBA00022679"/>
    </source>
</evidence>
<dbReference type="InterPro" id="IPR002504">
    <property type="entry name" value="NADK"/>
</dbReference>
<dbReference type="GO" id="GO:0019674">
    <property type="term" value="P:NAD+ metabolic process"/>
    <property type="evidence" value="ECO:0007669"/>
    <property type="project" value="InterPro"/>
</dbReference>
<dbReference type="Proteomes" id="UP000253934">
    <property type="component" value="Unassembled WGS sequence"/>
</dbReference>
<evidence type="ECO:0000256" key="3">
    <source>
        <dbReference type="ARBA" id="ARBA00022857"/>
    </source>
</evidence>
<dbReference type="GO" id="GO:0051287">
    <property type="term" value="F:NAD binding"/>
    <property type="evidence" value="ECO:0007669"/>
    <property type="project" value="UniProtKB-ARBA"/>
</dbReference>
<dbReference type="GO" id="GO:0005524">
    <property type="term" value="F:ATP binding"/>
    <property type="evidence" value="ECO:0007669"/>
    <property type="project" value="UniProtKB-ARBA"/>
</dbReference>
<evidence type="ECO:0008006" key="8">
    <source>
        <dbReference type="Google" id="ProtNLM"/>
    </source>
</evidence>
<dbReference type="PANTHER" id="PTHR20275:SF28">
    <property type="entry name" value="NADH KINASE"/>
    <property type="match status" value="1"/>
</dbReference>
<dbReference type="Gene3D" id="3.40.50.10330">
    <property type="entry name" value="Probable inorganic polyphosphate/atp-NAD kinase, domain 1"/>
    <property type="match status" value="1"/>
</dbReference>
<evidence type="ECO:0000256" key="4">
    <source>
        <dbReference type="ARBA" id="ARBA00023027"/>
    </source>
</evidence>
<organism evidence="6 7">
    <name type="scientific">Spirobacillus cienkowskii</name>
    <dbReference type="NCBI Taxonomy" id="495820"/>
    <lineage>
        <taxon>Bacteria</taxon>
        <taxon>Pseudomonadati</taxon>
        <taxon>Bdellovibrionota</taxon>
        <taxon>Oligoflexia</taxon>
        <taxon>Silvanigrellales</taxon>
        <taxon>Spirobacillus</taxon>
    </lineage>
</organism>
<keyword evidence="3" id="KW-0521">NADP</keyword>
<keyword evidence="1" id="KW-0808">Transferase</keyword>
<evidence type="ECO:0000256" key="2">
    <source>
        <dbReference type="ARBA" id="ARBA00022777"/>
    </source>
</evidence>
<keyword evidence="2" id="KW-0418">Kinase</keyword>
<gene>
    <name evidence="6" type="ORF">DCC88_09385</name>
</gene>
<keyword evidence="4" id="KW-0520">NAD</keyword>
<evidence type="ECO:0000313" key="6">
    <source>
        <dbReference type="EMBL" id="RDB35616.1"/>
    </source>
</evidence>
<dbReference type="SUPFAM" id="SSF111331">
    <property type="entry name" value="NAD kinase/diacylglycerol kinase-like"/>
    <property type="match status" value="1"/>
</dbReference>
<comment type="caution">
    <text evidence="6">The sequence shown here is derived from an EMBL/GenBank/DDBJ whole genome shotgun (WGS) entry which is preliminary data.</text>
</comment>
<dbReference type="PANTHER" id="PTHR20275">
    <property type="entry name" value="NAD KINASE"/>
    <property type="match status" value="1"/>
</dbReference>
<dbReference type="GO" id="GO:0006741">
    <property type="term" value="P:NADP+ biosynthetic process"/>
    <property type="evidence" value="ECO:0007669"/>
    <property type="project" value="InterPro"/>
</dbReference>
<dbReference type="EMBL" id="QOVW01000080">
    <property type="protein sequence ID" value="RDB35616.1"/>
    <property type="molecule type" value="Genomic_DNA"/>
</dbReference>
<dbReference type="Pfam" id="PF01513">
    <property type="entry name" value="NAD_kinase"/>
    <property type="match status" value="1"/>
</dbReference>
<name>A0A369KWQ8_9BACT</name>
<evidence type="ECO:0000256" key="5">
    <source>
        <dbReference type="ARBA" id="ARBA00047925"/>
    </source>
</evidence>
<dbReference type="InterPro" id="IPR017437">
    <property type="entry name" value="ATP-NAD_kinase_PpnK-typ_C"/>
</dbReference>
<proteinExistence type="predicted"/>
<dbReference type="InterPro" id="IPR016064">
    <property type="entry name" value="NAD/diacylglycerol_kinase_sf"/>
</dbReference>
<reference evidence="6" key="1">
    <citation type="submission" date="2018-04" db="EMBL/GenBank/DDBJ databases">
        <title>Draft genome sequence of the Candidatus Spirobacillus cienkowskii, a pathogen of freshwater Daphnia species, reconstructed from hemolymph metagenomic reads.</title>
        <authorList>
            <person name="Bresciani L."/>
            <person name="Lemos L.N."/>
            <person name="Wale N."/>
            <person name="Lin J.Y."/>
            <person name="Fernandes G.R."/>
            <person name="Duffy M.A."/>
            <person name="Rodrigues J.M."/>
        </authorList>
    </citation>
    <scope>NUCLEOTIDE SEQUENCE [LARGE SCALE GENOMIC DNA]</scope>
    <source>
        <strain evidence="6">Binning01</strain>
    </source>
</reference>
<protein>
    <recommendedName>
        <fullName evidence="8">NAD(+) kinase</fullName>
    </recommendedName>
</protein>
<dbReference type="Gene3D" id="2.60.200.30">
    <property type="entry name" value="Probable inorganic polyphosphate/atp-NAD kinase, domain 2"/>
    <property type="match status" value="1"/>
</dbReference>